<evidence type="ECO:0000256" key="6">
    <source>
        <dbReference type="SAM" id="SignalP"/>
    </source>
</evidence>
<dbReference type="SUPFAM" id="SSF50494">
    <property type="entry name" value="Trypsin-like serine proteases"/>
    <property type="match status" value="1"/>
</dbReference>
<dbReference type="PIRSF" id="PIRSF001134">
    <property type="entry name" value="Streptogrisin"/>
    <property type="match status" value="1"/>
</dbReference>
<dbReference type="InterPro" id="IPR001316">
    <property type="entry name" value="Pept_S1A_streptogrisin"/>
</dbReference>
<keyword evidence="9" id="KW-1185">Reference proteome</keyword>
<feature type="signal peptide" evidence="6">
    <location>
        <begin position="1"/>
        <end position="26"/>
    </location>
</feature>
<keyword evidence="3" id="KW-0378">Hydrolase</keyword>
<dbReference type="InterPro" id="IPR001254">
    <property type="entry name" value="Trypsin_dom"/>
</dbReference>
<dbReference type="PRINTS" id="PR00861">
    <property type="entry name" value="ALYTICPTASE"/>
</dbReference>
<dbReference type="PROSITE" id="PS00134">
    <property type="entry name" value="TRYPSIN_HIS"/>
    <property type="match status" value="1"/>
</dbReference>
<dbReference type="Gene3D" id="2.40.10.10">
    <property type="entry name" value="Trypsin-like serine proteases"/>
    <property type="match status" value="2"/>
</dbReference>
<proteinExistence type="inferred from homology"/>
<keyword evidence="2" id="KW-0645">Protease</keyword>
<evidence type="ECO:0000256" key="4">
    <source>
        <dbReference type="ARBA" id="ARBA00022825"/>
    </source>
</evidence>
<feature type="domain" description="Peptidase S1" evidence="7">
    <location>
        <begin position="63"/>
        <end position="231"/>
    </location>
</feature>
<dbReference type="CDD" id="cd21112">
    <property type="entry name" value="alphaLP-like"/>
    <property type="match status" value="1"/>
</dbReference>
<evidence type="ECO:0000256" key="2">
    <source>
        <dbReference type="ARBA" id="ARBA00022670"/>
    </source>
</evidence>
<feature type="chain" id="PRO_5045987173" description="Peptidase S1 domain-containing protein" evidence="6">
    <location>
        <begin position="27"/>
        <end position="246"/>
    </location>
</feature>
<organism evidence="8 9">
    <name type="scientific">Actinomadura meridiana</name>
    <dbReference type="NCBI Taxonomy" id="559626"/>
    <lineage>
        <taxon>Bacteria</taxon>
        <taxon>Bacillati</taxon>
        <taxon>Actinomycetota</taxon>
        <taxon>Actinomycetes</taxon>
        <taxon>Streptosporangiales</taxon>
        <taxon>Thermomonosporaceae</taxon>
        <taxon>Actinomadura</taxon>
    </lineage>
</organism>
<comment type="similarity">
    <text evidence="1">Belongs to the peptidase S1 family.</text>
</comment>
<accession>A0ABP8CPP3</accession>
<keyword evidence="6" id="KW-0732">Signal</keyword>
<dbReference type="Proteomes" id="UP001501710">
    <property type="component" value="Unassembled WGS sequence"/>
</dbReference>
<dbReference type="EMBL" id="BAABAS010000029">
    <property type="protein sequence ID" value="GAA4241858.1"/>
    <property type="molecule type" value="Genomic_DNA"/>
</dbReference>
<evidence type="ECO:0000313" key="8">
    <source>
        <dbReference type="EMBL" id="GAA4241858.1"/>
    </source>
</evidence>
<evidence type="ECO:0000256" key="3">
    <source>
        <dbReference type="ARBA" id="ARBA00022801"/>
    </source>
</evidence>
<dbReference type="InterPro" id="IPR018114">
    <property type="entry name" value="TRYPSIN_HIS"/>
</dbReference>
<reference evidence="9" key="1">
    <citation type="journal article" date="2019" name="Int. J. Syst. Evol. Microbiol.">
        <title>The Global Catalogue of Microorganisms (GCM) 10K type strain sequencing project: providing services to taxonomists for standard genome sequencing and annotation.</title>
        <authorList>
            <consortium name="The Broad Institute Genomics Platform"/>
            <consortium name="The Broad Institute Genome Sequencing Center for Infectious Disease"/>
            <person name="Wu L."/>
            <person name="Ma J."/>
        </authorList>
    </citation>
    <scope>NUCLEOTIDE SEQUENCE [LARGE SCALE GENOMIC DNA]</scope>
    <source>
        <strain evidence="9">JCM 17440</strain>
    </source>
</reference>
<dbReference type="InterPro" id="IPR043504">
    <property type="entry name" value="Peptidase_S1_PA_chymotrypsin"/>
</dbReference>
<sequence length="246" mass="24947">MTIRPTRLRGAVAVLAASWLVAAALAAPAAAVSPAVSPAVRAERIHEHVPERVAGPSAPVVLGGDPIYSSSGRCTLGFNLRKGDTYFFLSAGHCVKSATSWYADRELTQLLGHSSGSSFPGDDYGIVKYVSTPGDTRGGVRVGGEFHDITGAMSPTVGQQVTGLGGTSGATTGTVTALNVTVNNQEGAVTGLIRTTLCVQPGDSGAPVFAGSRAIGIIVGGTCSSGGTAYVQPIAEPLQAYGLEIY</sequence>
<evidence type="ECO:0000259" key="7">
    <source>
        <dbReference type="Pfam" id="PF00089"/>
    </source>
</evidence>
<dbReference type="RefSeq" id="WP_344907009.1">
    <property type="nucleotide sequence ID" value="NZ_BAABAS010000029.1"/>
</dbReference>
<keyword evidence="5" id="KW-1015">Disulfide bond</keyword>
<gene>
    <name evidence="8" type="ORF">GCM10022254_72390</name>
</gene>
<keyword evidence="4" id="KW-0720">Serine protease</keyword>
<evidence type="ECO:0000256" key="1">
    <source>
        <dbReference type="ARBA" id="ARBA00007664"/>
    </source>
</evidence>
<evidence type="ECO:0000256" key="5">
    <source>
        <dbReference type="ARBA" id="ARBA00023157"/>
    </source>
</evidence>
<comment type="caution">
    <text evidence="8">The sequence shown here is derived from an EMBL/GenBank/DDBJ whole genome shotgun (WGS) entry which is preliminary data.</text>
</comment>
<dbReference type="Pfam" id="PF00089">
    <property type="entry name" value="Trypsin"/>
    <property type="match status" value="1"/>
</dbReference>
<dbReference type="InterPro" id="IPR009003">
    <property type="entry name" value="Peptidase_S1_PA"/>
</dbReference>
<protein>
    <recommendedName>
        <fullName evidence="7">Peptidase S1 domain-containing protein</fullName>
    </recommendedName>
</protein>
<evidence type="ECO:0000313" key="9">
    <source>
        <dbReference type="Proteomes" id="UP001501710"/>
    </source>
</evidence>
<name>A0ABP8CPP3_9ACTN</name>